<dbReference type="PANTHER" id="PTHR13061">
    <property type="entry name" value="DYNACTIN SUBUNIT P25"/>
    <property type="match status" value="1"/>
</dbReference>
<dbReference type="InterPro" id="IPR050484">
    <property type="entry name" value="Transf_Hexapept/Carb_Anhydrase"/>
</dbReference>
<gene>
    <name evidence="1" type="ORF">FYJ78_08650</name>
</gene>
<protein>
    <submittedName>
        <fullName evidence="1">Gamma carbonic anhydrase family protein</fullName>
    </submittedName>
</protein>
<dbReference type="EMBL" id="VUNL01000009">
    <property type="protein sequence ID" value="MSV25244.1"/>
    <property type="molecule type" value="Genomic_DNA"/>
</dbReference>
<dbReference type="Proteomes" id="UP000430222">
    <property type="component" value="Unassembled WGS sequence"/>
</dbReference>
<dbReference type="PANTHER" id="PTHR13061:SF29">
    <property type="entry name" value="GAMMA CARBONIC ANHYDRASE-LIKE 1, MITOCHONDRIAL-RELATED"/>
    <property type="match status" value="1"/>
</dbReference>
<dbReference type="AlphaFoldDB" id="A0A6I2UYS4"/>
<sequence>MYTLSSRAFQGISPKIDEEAFVAPQVFLSGDVRVAKYASLWPGVVARGDVNYISVGVCSNVQDLVCLHVADEFPCLIGDYVTIGHGAVVHGCEIEDHVLIGMNATVLTGAKIGRGSVIAAGALVREHEVIPPNSLVVGVPGKVVRTQDRMKSIHAQAIKYKCEWAIGYGVKPDIAGETYHGETII</sequence>
<comment type="caution">
    <text evidence="1">The sequence shown here is derived from an EMBL/GenBank/DDBJ whole genome shotgun (WGS) entry which is preliminary data.</text>
</comment>
<organism evidence="1 2">
    <name type="scientific">Selenomonas montiformis</name>
    <dbReference type="NCBI Taxonomy" id="2652285"/>
    <lineage>
        <taxon>Bacteria</taxon>
        <taxon>Bacillati</taxon>
        <taxon>Bacillota</taxon>
        <taxon>Negativicutes</taxon>
        <taxon>Selenomonadales</taxon>
        <taxon>Selenomonadaceae</taxon>
        <taxon>Selenomonas</taxon>
    </lineage>
</organism>
<keyword evidence="2" id="KW-1185">Reference proteome</keyword>
<reference evidence="1 2" key="1">
    <citation type="submission" date="2019-08" db="EMBL/GenBank/DDBJ databases">
        <title>In-depth cultivation of the pig gut microbiome towards novel bacterial diversity and tailored functional studies.</title>
        <authorList>
            <person name="Wylensek D."/>
            <person name="Hitch T.C.A."/>
            <person name="Clavel T."/>
        </authorList>
    </citation>
    <scope>NUCLEOTIDE SEQUENCE [LARGE SCALE GENOMIC DNA]</scope>
    <source>
        <strain evidence="2">WCA-380-WT-3B3</strain>
    </source>
</reference>
<evidence type="ECO:0000313" key="2">
    <source>
        <dbReference type="Proteomes" id="UP000430222"/>
    </source>
</evidence>
<dbReference type="InterPro" id="IPR001451">
    <property type="entry name" value="Hexapep"/>
</dbReference>
<dbReference type="Pfam" id="PF00132">
    <property type="entry name" value="Hexapep"/>
    <property type="match status" value="1"/>
</dbReference>
<accession>A0A6I2UYS4</accession>
<dbReference type="SUPFAM" id="SSF51161">
    <property type="entry name" value="Trimeric LpxA-like enzymes"/>
    <property type="match status" value="1"/>
</dbReference>
<name>A0A6I2UYS4_9FIRM</name>
<dbReference type="InterPro" id="IPR047324">
    <property type="entry name" value="LbH_gamma_CA-like"/>
</dbReference>
<evidence type="ECO:0000313" key="1">
    <source>
        <dbReference type="EMBL" id="MSV25244.1"/>
    </source>
</evidence>
<dbReference type="InterPro" id="IPR011004">
    <property type="entry name" value="Trimer_LpxA-like_sf"/>
</dbReference>
<dbReference type="RefSeq" id="WP_154621025.1">
    <property type="nucleotide sequence ID" value="NZ_CBCTNG010000009.1"/>
</dbReference>
<proteinExistence type="predicted"/>
<dbReference type="CDD" id="cd04645">
    <property type="entry name" value="LbH_gamma_CA_like"/>
    <property type="match status" value="1"/>
</dbReference>
<dbReference type="Gene3D" id="2.160.10.10">
    <property type="entry name" value="Hexapeptide repeat proteins"/>
    <property type="match status" value="1"/>
</dbReference>